<evidence type="ECO:0000313" key="4">
    <source>
        <dbReference type="Proteomes" id="UP000215914"/>
    </source>
</evidence>
<keyword evidence="1" id="KW-0677">Repeat</keyword>
<dbReference type="Pfam" id="PF01535">
    <property type="entry name" value="PPR"/>
    <property type="match status" value="3"/>
</dbReference>
<dbReference type="GO" id="GO:0003723">
    <property type="term" value="F:RNA binding"/>
    <property type="evidence" value="ECO:0007669"/>
    <property type="project" value="InterPro"/>
</dbReference>
<organism evidence="2 4">
    <name type="scientific">Helianthus annuus</name>
    <name type="common">Common sunflower</name>
    <dbReference type="NCBI Taxonomy" id="4232"/>
    <lineage>
        <taxon>Eukaryota</taxon>
        <taxon>Viridiplantae</taxon>
        <taxon>Streptophyta</taxon>
        <taxon>Embryophyta</taxon>
        <taxon>Tracheophyta</taxon>
        <taxon>Spermatophyta</taxon>
        <taxon>Magnoliopsida</taxon>
        <taxon>eudicotyledons</taxon>
        <taxon>Gunneridae</taxon>
        <taxon>Pentapetalae</taxon>
        <taxon>asterids</taxon>
        <taxon>campanulids</taxon>
        <taxon>Asterales</taxon>
        <taxon>Asteraceae</taxon>
        <taxon>Asteroideae</taxon>
        <taxon>Heliantheae alliance</taxon>
        <taxon>Heliantheae</taxon>
        <taxon>Helianthus</taxon>
    </lineage>
</organism>
<dbReference type="InterPro" id="IPR046960">
    <property type="entry name" value="PPR_At4g14850-like_plant"/>
</dbReference>
<gene>
    <name evidence="3" type="ORF">HannXRQ_Chr02g0032471</name>
    <name evidence="2" type="ORF">HannXRQ_Chr06g0174241</name>
</gene>
<accession>A0A251UHZ6</accession>
<evidence type="ECO:0000313" key="2">
    <source>
        <dbReference type="EMBL" id="OTG22689.1"/>
    </source>
</evidence>
<name>A0A251UHZ6_HELAN</name>
<evidence type="ECO:0000313" key="3">
    <source>
        <dbReference type="EMBL" id="OTG33234.1"/>
    </source>
</evidence>
<dbReference type="Proteomes" id="UP000215914">
    <property type="component" value="Chromosome 2"/>
</dbReference>
<proteinExistence type="predicted"/>
<dbReference type="EMBL" id="CM007891">
    <property type="protein sequence ID" value="OTG33234.1"/>
    <property type="molecule type" value="Genomic_DNA"/>
</dbReference>
<evidence type="ECO:0000256" key="1">
    <source>
        <dbReference type="ARBA" id="ARBA00022737"/>
    </source>
</evidence>
<sequence>MSSSSSRIQHTLTQRIHIPPHIYKHPAAILLELCTSLQELHQIIPLIIKNGLYQEHLFQTKLVSLFCKYNSLTEATRVFEPIEDKNDALYHTMLKGYAQNSSISDGFSFFCRMGCGENNYVREGKEVHAQVILNGHVGDVYVMTCVVNMYAKCRLIEDAYKVFVRLPERDLVCWNTIIAGYAQNGLVLLGEQ</sequence>
<dbReference type="Gene3D" id="1.25.40.10">
    <property type="entry name" value="Tetratricopeptide repeat domain"/>
    <property type="match status" value="2"/>
</dbReference>
<protein>
    <submittedName>
        <fullName evidence="2">Putative pentatricopeptide repeat protein</fullName>
    </submittedName>
</protein>
<dbReference type="EMBL" id="CM007895">
    <property type="protein sequence ID" value="OTG22689.1"/>
    <property type="molecule type" value="Genomic_DNA"/>
</dbReference>
<keyword evidence="4" id="KW-1185">Reference proteome</keyword>
<dbReference type="GO" id="GO:0009451">
    <property type="term" value="P:RNA modification"/>
    <property type="evidence" value="ECO:0007669"/>
    <property type="project" value="InterPro"/>
</dbReference>
<reference evidence="4" key="1">
    <citation type="journal article" date="2017" name="Nature">
        <title>The sunflower genome provides insights into oil metabolism, flowering and Asterid evolution.</title>
        <authorList>
            <person name="Badouin H."/>
            <person name="Gouzy J."/>
            <person name="Grassa C.J."/>
            <person name="Murat F."/>
            <person name="Staton S.E."/>
            <person name="Cottret L."/>
            <person name="Lelandais-Briere C."/>
            <person name="Owens G.L."/>
            <person name="Carrere S."/>
            <person name="Mayjonade B."/>
            <person name="Legrand L."/>
            <person name="Gill N."/>
            <person name="Kane N.C."/>
            <person name="Bowers J.E."/>
            <person name="Hubner S."/>
            <person name="Bellec A."/>
            <person name="Berard A."/>
            <person name="Berges H."/>
            <person name="Blanchet N."/>
            <person name="Boniface M.C."/>
            <person name="Brunel D."/>
            <person name="Catrice O."/>
            <person name="Chaidir N."/>
            <person name="Claudel C."/>
            <person name="Donnadieu C."/>
            <person name="Faraut T."/>
            <person name="Fievet G."/>
            <person name="Helmstetter N."/>
            <person name="King M."/>
            <person name="Knapp S.J."/>
            <person name="Lai Z."/>
            <person name="Le Paslier M.C."/>
            <person name="Lippi Y."/>
            <person name="Lorenzon L."/>
            <person name="Mandel J.R."/>
            <person name="Marage G."/>
            <person name="Marchand G."/>
            <person name="Marquand E."/>
            <person name="Bret-Mestries E."/>
            <person name="Morien E."/>
            <person name="Nambeesan S."/>
            <person name="Nguyen T."/>
            <person name="Pegot-Espagnet P."/>
            <person name="Pouilly N."/>
            <person name="Raftis F."/>
            <person name="Sallet E."/>
            <person name="Schiex T."/>
            <person name="Thomas J."/>
            <person name="Vandecasteele C."/>
            <person name="Vares D."/>
            <person name="Vear F."/>
            <person name="Vautrin S."/>
            <person name="Crespi M."/>
            <person name="Mangin B."/>
            <person name="Burke J.M."/>
            <person name="Salse J."/>
            <person name="Munos S."/>
            <person name="Vincourt P."/>
            <person name="Rieseberg L.H."/>
            <person name="Langlade N.B."/>
        </authorList>
    </citation>
    <scope>NUCLEOTIDE SEQUENCE [LARGE SCALE GENOMIC DNA]</scope>
    <source>
        <strain evidence="4">cv. SF193</strain>
    </source>
</reference>
<dbReference type="AlphaFoldDB" id="A0A251UHZ6"/>
<dbReference type="InterPro" id="IPR011990">
    <property type="entry name" value="TPR-like_helical_dom_sf"/>
</dbReference>
<dbReference type="PANTHER" id="PTHR47926">
    <property type="entry name" value="PENTATRICOPEPTIDE REPEAT-CONTAINING PROTEIN"/>
    <property type="match status" value="1"/>
</dbReference>
<reference evidence="2" key="2">
    <citation type="submission" date="2017-02" db="EMBL/GenBank/DDBJ databases">
        <title>Sunflower complete genome.</title>
        <authorList>
            <person name="Langlade N."/>
            <person name="Munos S."/>
        </authorList>
    </citation>
    <scope>NUCLEOTIDE SEQUENCE [LARGE SCALE GENOMIC DNA]</scope>
    <source>
        <tissue evidence="2">Leaves</tissue>
    </source>
</reference>
<dbReference type="InterPro" id="IPR002885">
    <property type="entry name" value="PPR_rpt"/>
</dbReference>
<dbReference type="Proteomes" id="UP000215914">
    <property type="component" value="Chromosome 6"/>
</dbReference>
<dbReference type="InParanoid" id="A0A251UHZ6"/>